<protein>
    <submittedName>
        <fullName evidence="2">Uncharacterized protein</fullName>
    </submittedName>
</protein>
<evidence type="ECO:0000313" key="3">
    <source>
        <dbReference type="Proteomes" id="UP000315283"/>
    </source>
</evidence>
<feature type="region of interest" description="Disordered" evidence="1">
    <location>
        <begin position="51"/>
        <end position="72"/>
    </location>
</feature>
<evidence type="ECO:0000313" key="2">
    <source>
        <dbReference type="EMBL" id="RZO29051.1"/>
    </source>
</evidence>
<proteinExistence type="predicted"/>
<dbReference type="Proteomes" id="UP000315283">
    <property type="component" value="Unassembled WGS sequence"/>
</dbReference>
<sequence length="166" mass="18827">MKKYFLVIFIISMFELNAEVKLEDCASIKSDIKRLACYDYLTTGVSKTSEELSKKESNDTSSEDNETISKEEANFGLSNKQKIEAQIQVNKLQLNSKISNVSKVIGGKTRFKLSNDQLWESQSVLSSIKLNNFRVKNNIVIEEANMGGFWMINISSNVKIKVKRIS</sequence>
<dbReference type="AlphaFoldDB" id="A0A520N6E2"/>
<evidence type="ECO:0000256" key="1">
    <source>
        <dbReference type="SAM" id="MobiDB-lite"/>
    </source>
</evidence>
<gene>
    <name evidence="2" type="ORF">EVA97_01060</name>
</gene>
<dbReference type="EMBL" id="SHBJ01000004">
    <property type="protein sequence ID" value="RZO29051.1"/>
    <property type="molecule type" value="Genomic_DNA"/>
</dbReference>
<organism evidence="2 3">
    <name type="scientific">SAR86 cluster bacterium</name>
    <dbReference type="NCBI Taxonomy" id="2030880"/>
    <lineage>
        <taxon>Bacteria</taxon>
        <taxon>Pseudomonadati</taxon>
        <taxon>Pseudomonadota</taxon>
        <taxon>Gammaproteobacteria</taxon>
        <taxon>SAR86 cluster</taxon>
    </lineage>
</organism>
<reference evidence="2 3" key="1">
    <citation type="submission" date="2019-02" db="EMBL/GenBank/DDBJ databases">
        <title>Prokaryotic population dynamics and viral predation in marine succession experiment using metagenomics: the confinement effect.</title>
        <authorList>
            <person name="Haro-Moreno J.M."/>
            <person name="Rodriguez-Valera F."/>
            <person name="Lopez-Perez M."/>
        </authorList>
    </citation>
    <scope>NUCLEOTIDE SEQUENCE [LARGE SCALE GENOMIC DNA]</scope>
    <source>
        <strain evidence="2">MED-G164</strain>
    </source>
</reference>
<accession>A0A520N6E2</accession>
<name>A0A520N6E2_9GAMM</name>
<comment type="caution">
    <text evidence="2">The sequence shown here is derived from an EMBL/GenBank/DDBJ whole genome shotgun (WGS) entry which is preliminary data.</text>
</comment>